<feature type="compositionally biased region" description="Low complexity" evidence="1">
    <location>
        <begin position="599"/>
        <end position="612"/>
    </location>
</feature>
<dbReference type="SUPFAM" id="SSF56112">
    <property type="entry name" value="Protein kinase-like (PK-like)"/>
    <property type="match status" value="1"/>
</dbReference>
<dbReference type="AlphaFoldDB" id="A0A428PU19"/>
<sequence length="612" mass="70538">MVWKELSSKLRPNDHDRPDNSDRQNNDDADPPPQFLPRSDLESTFCKEFVGEIIANALQMSDTEVIEIRDKICGNGSEPRRIKILATLVLMEEVKYIRDFLDQDVCDDKLPLSLRSMKAHFRKWGDGHVKNWKHSHIESFCERQYAVLAPVFNFSTVKHHKFKPKHRMPFLERLESKGRGAHGMISRVRIHPDHQRWDPDSPPKYDTCFFAVKEFRNRADFDKEKAALRRFSCPRKGHKHLIPLLLSYQLSGKCFMVFPWAQGNLAEFWKNNPSNAASRDDSYWFIRQCEGLASGLSKVHKHDSWLLRQSSVGDASQADSRNRGRHGDIKPENILWFEQAGASRGHLVVADFTLMRFHSKDTVNYTEAREVGFSPTYCPPEVDEGSQISVSQRYDIWTLGCVYLEFITWYLIGYDAIRGDFFKTPAGKRLESFTILRSKTDKKHGMPTNRFFTPNDGPGAKVKDSVMKWIRMLHGNQHCSQAMHDFLDLVENHMLVPTPSGRWPMDKVCAELGEILRGCKDNDRYCHRGDPRRNSDDDNFPPEFDDERSKEYAIFQKPTYSTSTSSLDGQSNPDLDILEEAFGNPGQWTLVYIEGPANRGSQTRSRSTSFTT</sequence>
<protein>
    <recommendedName>
        <fullName evidence="2">Protein kinase domain-containing protein</fullName>
    </recommendedName>
</protein>
<evidence type="ECO:0000256" key="1">
    <source>
        <dbReference type="SAM" id="MobiDB-lite"/>
    </source>
</evidence>
<feature type="compositionally biased region" description="Basic and acidic residues" evidence="1">
    <location>
        <begin position="1"/>
        <end position="26"/>
    </location>
</feature>
<dbReference type="PROSITE" id="PS50011">
    <property type="entry name" value="PROTEIN_KINASE_DOM"/>
    <property type="match status" value="1"/>
</dbReference>
<dbReference type="PANTHER" id="PTHR24359">
    <property type="entry name" value="SERINE/THREONINE-PROTEIN KINASE SBK1"/>
    <property type="match status" value="1"/>
</dbReference>
<dbReference type="GO" id="GO:0005524">
    <property type="term" value="F:ATP binding"/>
    <property type="evidence" value="ECO:0007669"/>
    <property type="project" value="InterPro"/>
</dbReference>
<evidence type="ECO:0000313" key="3">
    <source>
        <dbReference type="EMBL" id="RSL56406.1"/>
    </source>
</evidence>
<reference evidence="3 4" key="1">
    <citation type="submission" date="2017-06" db="EMBL/GenBank/DDBJ databases">
        <title>Comparative genomic analysis of Ambrosia Fusariam Clade fungi.</title>
        <authorList>
            <person name="Stajich J.E."/>
            <person name="Carrillo J."/>
            <person name="Kijimoto T."/>
            <person name="Eskalen A."/>
            <person name="O'Donnell K."/>
            <person name="Kasson M."/>
        </authorList>
    </citation>
    <scope>NUCLEOTIDE SEQUENCE [LARGE SCALE GENOMIC DNA]</scope>
    <source>
        <strain evidence="3 4">NRRL62584</strain>
    </source>
</reference>
<dbReference type="InterPro" id="IPR000719">
    <property type="entry name" value="Prot_kinase_dom"/>
</dbReference>
<feature type="region of interest" description="Disordered" evidence="1">
    <location>
        <begin position="1"/>
        <end position="39"/>
    </location>
</feature>
<dbReference type="GO" id="GO:0004674">
    <property type="term" value="F:protein serine/threonine kinase activity"/>
    <property type="evidence" value="ECO:0007669"/>
    <property type="project" value="TreeGrafter"/>
</dbReference>
<dbReference type="SMART" id="SM00220">
    <property type="entry name" value="S_TKc"/>
    <property type="match status" value="1"/>
</dbReference>
<gene>
    <name evidence="3" type="ORF">CEP54_008831</name>
</gene>
<dbReference type="PANTHER" id="PTHR24359:SF37">
    <property type="entry name" value="PROTEIN KINASE DOMAIN-CONTAINING PROTEIN"/>
    <property type="match status" value="1"/>
</dbReference>
<comment type="caution">
    <text evidence="3">The sequence shown here is derived from an EMBL/GenBank/DDBJ whole genome shotgun (WGS) entry which is preliminary data.</text>
</comment>
<accession>A0A428PU19</accession>
<evidence type="ECO:0000259" key="2">
    <source>
        <dbReference type="PROSITE" id="PS50011"/>
    </source>
</evidence>
<proteinExistence type="predicted"/>
<feature type="domain" description="Protein kinase" evidence="2">
    <location>
        <begin position="171"/>
        <end position="516"/>
    </location>
</feature>
<dbReference type="Gene3D" id="1.10.510.10">
    <property type="entry name" value="Transferase(Phosphotransferase) domain 1"/>
    <property type="match status" value="1"/>
</dbReference>
<dbReference type="STRING" id="1325734.A0A428PU19"/>
<dbReference type="OrthoDB" id="1046782at2759"/>
<dbReference type="Pfam" id="PF00069">
    <property type="entry name" value="Pkinase"/>
    <property type="match status" value="1"/>
</dbReference>
<dbReference type="EMBL" id="NKCI01000092">
    <property type="protein sequence ID" value="RSL56406.1"/>
    <property type="molecule type" value="Genomic_DNA"/>
</dbReference>
<keyword evidence="4" id="KW-1185">Reference proteome</keyword>
<dbReference type="Proteomes" id="UP000288168">
    <property type="component" value="Unassembled WGS sequence"/>
</dbReference>
<feature type="region of interest" description="Disordered" evidence="1">
    <location>
        <begin position="523"/>
        <end position="545"/>
    </location>
</feature>
<feature type="region of interest" description="Disordered" evidence="1">
    <location>
        <begin position="593"/>
        <end position="612"/>
    </location>
</feature>
<evidence type="ECO:0000313" key="4">
    <source>
        <dbReference type="Proteomes" id="UP000288168"/>
    </source>
</evidence>
<dbReference type="InterPro" id="IPR011009">
    <property type="entry name" value="Kinase-like_dom_sf"/>
</dbReference>
<name>A0A428PU19_9HYPO</name>
<feature type="compositionally biased region" description="Basic and acidic residues" evidence="1">
    <location>
        <begin position="523"/>
        <end position="536"/>
    </location>
</feature>
<organism evidence="3 4">
    <name type="scientific">Fusarium duplospermum</name>
    <dbReference type="NCBI Taxonomy" id="1325734"/>
    <lineage>
        <taxon>Eukaryota</taxon>
        <taxon>Fungi</taxon>
        <taxon>Dikarya</taxon>
        <taxon>Ascomycota</taxon>
        <taxon>Pezizomycotina</taxon>
        <taxon>Sordariomycetes</taxon>
        <taxon>Hypocreomycetidae</taxon>
        <taxon>Hypocreales</taxon>
        <taxon>Nectriaceae</taxon>
        <taxon>Fusarium</taxon>
        <taxon>Fusarium solani species complex</taxon>
    </lineage>
</organism>